<feature type="region of interest" description="Disordered" evidence="1">
    <location>
        <begin position="1"/>
        <end position="20"/>
    </location>
</feature>
<dbReference type="InterPro" id="IPR021857">
    <property type="entry name" value="DUF3467"/>
</dbReference>
<dbReference type="Pfam" id="PF11950">
    <property type="entry name" value="DUF3467"/>
    <property type="match status" value="1"/>
</dbReference>
<dbReference type="AlphaFoldDB" id="A0AAE4MJQ9"/>
<evidence type="ECO:0008006" key="4">
    <source>
        <dbReference type="Google" id="ProtNLM"/>
    </source>
</evidence>
<evidence type="ECO:0000256" key="1">
    <source>
        <dbReference type="SAM" id="MobiDB-lite"/>
    </source>
</evidence>
<accession>A0AAE4MJQ9</accession>
<comment type="caution">
    <text evidence="2">The sequence shown here is derived from an EMBL/GenBank/DDBJ whole genome shotgun (WGS) entry which is preliminary data.</text>
</comment>
<dbReference type="EMBL" id="JAWDKD010000015">
    <property type="protein sequence ID" value="MDV0446908.1"/>
    <property type="molecule type" value="Genomic_DNA"/>
</dbReference>
<name>A0AAE4MJQ9_9EURY</name>
<evidence type="ECO:0000313" key="3">
    <source>
        <dbReference type="Proteomes" id="UP001271789"/>
    </source>
</evidence>
<gene>
    <name evidence="2" type="ORF">MsAg5_07720</name>
</gene>
<sequence length="111" mass="12920">MEKKASTIKKNIEKPEKKNLSTPNEKYSIIRTPLFAKTYATNVSVIQTDLDFRIELFNEKYQVGDEWIYHSDGLAILTPEAAKILWTELGLKIEKYEKENGEIDISKKQRL</sequence>
<keyword evidence="3" id="KW-1185">Reference proteome</keyword>
<feature type="compositionally biased region" description="Basic and acidic residues" evidence="1">
    <location>
        <begin position="1"/>
        <end position="19"/>
    </location>
</feature>
<proteinExistence type="predicted"/>
<organism evidence="2 3">
    <name type="scientific">Methanolapillus africanus</name>
    <dbReference type="NCBI Taxonomy" id="3028297"/>
    <lineage>
        <taxon>Archaea</taxon>
        <taxon>Methanobacteriati</taxon>
        <taxon>Methanobacteriota</taxon>
        <taxon>Stenosarchaea group</taxon>
        <taxon>Methanomicrobia</taxon>
        <taxon>Methanosarcinales</taxon>
        <taxon>Methanosarcinaceae</taxon>
        <taxon>Methanolapillus</taxon>
    </lineage>
</organism>
<protein>
    <recommendedName>
        <fullName evidence="4">DUF3467 domain-containing protein</fullName>
    </recommendedName>
</protein>
<evidence type="ECO:0000313" key="2">
    <source>
        <dbReference type="EMBL" id="MDV0446908.1"/>
    </source>
</evidence>
<reference evidence="2" key="1">
    <citation type="submission" date="2023-06" db="EMBL/GenBank/DDBJ databases">
        <title>Genome sequence of Methanosarcinaceae archaeon Ag5.</title>
        <authorList>
            <person name="Protasov E."/>
            <person name="Platt K."/>
            <person name="Poehlein A."/>
            <person name="Daniel R."/>
            <person name="Brune A."/>
        </authorList>
    </citation>
    <scope>NUCLEOTIDE SEQUENCE</scope>
    <source>
        <strain evidence="2">Ag5</strain>
    </source>
</reference>
<dbReference type="Proteomes" id="UP001271789">
    <property type="component" value="Unassembled WGS sequence"/>
</dbReference>
<dbReference type="RefSeq" id="WP_338099323.1">
    <property type="nucleotide sequence ID" value="NZ_JAWDKD010000015.1"/>
</dbReference>